<protein>
    <recommendedName>
        <fullName evidence="7">Pre-mRNA-splicing factor SLU7</fullName>
    </recommendedName>
</protein>
<evidence type="ECO:0000256" key="6">
    <source>
        <dbReference type="ARBA" id="ARBA00023242"/>
    </source>
</evidence>
<dbReference type="GO" id="GO:0000398">
    <property type="term" value="P:mRNA splicing, via spliceosome"/>
    <property type="evidence" value="ECO:0007669"/>
    <property type="project" value="UniProtKB-UniRule"/>
</dbReference>
<evidence type="ECO:0000313" key="9">
    <source>
        <dbReference type="EMBL" id="ESR66619.1"/>
    </source>
</evidence>
<comment type="subcellular location">
    <subcellularLocation>
        <location evidence="1 7">Nucleus</location>
    </subcellularLocation>
</comment>
<evidence type="ECO:0000256" key="1">
    <source>
        <dbReference type="ARBA" id="ARBA00004123"/>
    </source>
</evidence>
<evidence type="ECO:0000256" key="2">
    <source>
        <dbReference type="ARBA" id="ARBA00007203"/>
    </source>
</evidence>
<comment type="subunit">
    <text evidence="7">Associated with the spliceosome.</text>
</comment>
<dbReference type="AlphaFoldDB" id="V4WIN7"/>
<keyword evidence="5 7" id="KW-0508">mRNA splicing</keyword>
<proteinExistence type="inferred from homology"/>
<feature type="domain" description="Pre-mRNA-splicing factor SLU7" evidence="8">
    <location>
        <begin position="22"/>
        <end position="128"/>
    </location>
</feature>
<dbReference type="EMBL" id="KI535697">
    <property type="protein sequence ID" value="ESR66619.1"/>
    <property type="molecule type" value="Genomic_DNA"/>
</dbReference>
<dbReference type="eggNOG" id="KOG2560">
    <property type="taxonomic scope" value="Eukaryota"/>
</dbReference>
<evidence type="ECO:0000313" key="10">
    <source>
        <dbReference type="Proteomes" id="UP000030687"/>
    </source>
</evidence>
<dbReference type="InterPro" id="IPR021715">
    <property type="entry name" value="Slu7_dom"/>
</dbReference>
<evidence type="ECO:0000256" key="3">
    <source>
        <dbReference type="ARBA" id="ARBA00022664"/>
    </source>
</evidence>
<reference evidence="9 10" key="1">
    <citation type="submission" date="2013-10" db="EMBL/GenBank/DDBJ databases">
        <authorList>
            <consortium name="International Citrus Genome Consortium"/>
            <person name="Jenkins J."/>
            <person name="Schmutz J."/>
            <person name="Prochnik S."/>
            <person name="Rokhsar D."/>
            <person name="Gmitter F."/>
            <person name="Ollitrault P."/>
            <person name="Machado M."/>
            <person name="Talon M."/>
            <person name="Wincker P."/>
            <person name="Jaillon O."/>
            <person name="Morgante M."/>
        </authorList>
    </citation>
    <scope>NUCLEOTIDE SEQUENCE</scope>
    <source>
        <strain evidence="10">cv. Clemenules</strain>
    </source>
</reference>
<evidence type="ECO:0000256" key="5">
    <source>
        <dbReference type="ARBA" id="ARBA00023187"/>
    </source>
</evidence>
<name>V4WIN7_CITCL</name>
<sequence length="161" mass="18719">MRVTLRILPQVKKGVCGNGSGITGTNRDLRIREDIPKYLLNLDENSAYYDPKIRSMREDLNPDDNPNEKFYAGYNRYRMGGQALEWKQVNIHAWKASGRGQDIHPEAALTQAELHYRWEKDIEEKKRLLKTEEDMPMELLFGESDSILNRDLAERILRAAN</sequence>
<comment type="similarity">
    <text evidence="2 7">Belongs to the SLU7 family.</text>
</comment>
<dbReference type="InParanoid" id="V4WIN7"/>
<dbReference type="PANTHER" id="PTHR12942">
    <property type="entry name" value="STEP II SPLICING FACTOR SLU7"/>
    <property type="match status" value="1"/>
</dbReference>
<keyword evidence="6 7" id="KW-0539">Nucleus</keyword>
<evidence type="ECO:0000259" key="8">
    <source>
        <dbReference type="Pfam" id="PF11708"/>
    </source>
</evidence>
<evidence type="ECO:0000256" key="4">
    <source>
        <dbReference type="ARBA" id="ARBA00022728"/>
    </source>
</evidence>
<dbReference type="KEGG" id="cic:CICLE_v10009749mg"/>
<dbReference type="GO" id="GO:0005681">
    <property type="term" value="C:spliceosomal complex"/>
    <property type="evidence" value="ECO:0007669"/>
    <property type="project" value="UniProtKB-UniRule"/>
</dbReference>
<comment type="function">
    <text evidence="7">Involved in pre-mRNA splicing.</text>
</comment>
<dbReference type="STRING" id="85681.V4WIN7"/>
<gene>
    <name evidence="9" type="ORF">CICLE_v10009749mg</name>
</gene>
<organism evidence="9 10">
    <name type="scientific">Citrus clementina</name>
    <name type="common">Clementine</name>
    <name type="synonym">Citrus deliciosa x Citrus sinensis</name>
    <dbReference type="NCBI Taxonomy" id="85681"/>
    <lineage>
        <taxon>Eukaryota</taxon>
        <taxon>Viridiplantae</taxon>
        <taxon>Streptophyta</taxon>
        <taxon>Embryophyta</taxon>
        <taxon>Tracheophyta</taxon>
        <taxon>Spermatophyta</taxon>
        <taxon>Magnoliopsida</taxon>
        <taxon>eudicotyledons</taxon>
        <taxon>Gunneridae</taxon>
        <taxon>Pentapetalae</taxon>
        <taxon>rosids</taxon>
        <taxon>malvids</taxon>
        <taxon>Sapindales</taxon>
        <taxon>Rutaceae</taxon>
        <taxon>Aurantioideae</taxon>
        <taxon>Citrus</taxon>
    </lineage>
</organism>
<dbReference type="Pfam" id="PF11708">
    <property type="entry name" value="Slu7"/>
    <property type="match status" value="1"/>
</dbReference>
<evidence type="ECO:0000256" key="7">
    <source>
        <dbReference type="RuleBase" id="RU367071"/>
    </source>
</evidence>
<keyword evidence="4 7" id="KW-0747">Spliceosome</keyword>
<accession>V4WIN7</accession>
<dbReference type="GO" id="GO:0030628">
    <property type="term" value="F:pre-mRNA 3'-splice site binding"/>
    <property type="evidence" value="ECO:0007669"/>
    <property type="project" value="UniProtKB-UniRule"/>
</dbReference>
<dbReference type="Proteomes" id="UP000030687">
    <property type="component" value="Unassembled WGS sequence"/>
</dbReference>
<keyword evidence="10" id="KW-1185">Reference proteome</keyword>
<dbReference type="Gramene" id="ESR66619">
    <property type="protein sequence ID" value="ESR66619"/>
    <property type="gene ID" value="CICLE_v10009749mg"/>
</dbReference>
<keyword evidence="3 7" id="KW-0507">mRNA processing</keyword>
<dbReference type="InterPro" id="IPR039974">
    <property type="entry name" value="Splicing_factor_SLU7"/>
</dbReference>
<dbReference type="PANTHER" id="PTHR12942:SF2">
    <property type="entry name" value="PRE-MRNA-SPLICING FACTOR SLU7"/>
    <property type="match status" value="1"/>
</dbReference>